<evidence type="ECO:0000259" key="2">
    <source>
        <dbReference type="Pfam" id="PF05547"/>
    </source>
</evidence>
<protein>
    <submittedName>
        <fullName evidence="3">M6 family metalloprotease domain-containing protein</fullName>
    </submittedName>
</protein>
<evidence type="ECO:0000313" key="4">
    <source>
        <dbReference type="Proteomes" id="UP000677413"/>
    </source>
</evidence>
<organism evidence="3 4">
    <name type="scientific">Streptomyces liliiviolaceus</name>
    <dbReference type="NCBI Taxonomy" id="2823109"/>
    <lineage>
        <taxon>Bacteria</taxon>
        <taxon>Bacillati</taxon>
        <taxon>Actinomycetota</taxon>
        <taxon>Actinomycetes</taxon>
        <taxon>Kitasatosporales</taxon>
        <taxon>Streptomycetaceae</taxon>
        <taxon>Streptomyces</taxon>
    </lineage>
</organism>
<keyword evidence="3" id="KW-0378">Hydrolase</keyword>
<keyword evidence="3" id="KW-0645">Protease</keyword>
<dbReference type="AlphaFoldDB" id="A0A940XXG5"/>
<comment type="caution">
    <text evidence="3">The sequence shown here is derived from an EMBL/GenBank/DDBJ whole genome shotgun (WGS) entry which is preliminary data.</text>
</comment>
<reference evidence="3 4" key="1">
    <citation type="submission" date="2021-04" db="EMBL/GenBank/DDBJ databases">
        <authorList>
            <person name="Tang X."/>
            <person name="Zhou X."/>
            <person name="Chen X."/>
            <person name="Cernava T."/>
            <person name="Zhang C."/>
        </authorList>
    </citation>
    <scope>NUCLEOTIDE SEQUENCE [LARGE SCALE GENOMIC DNA]</scope>
    <source>
        <strain evidence="3 4">BH-SS-21</strain>
    </source>
</reference>
<dbReference type="InterPro" id="IPR008757">
    <property type="entry name" value="Peptidase_M6-like_domain"/>
</dbReference>
<name>A0A940XXG5_9ACTN</name>
<keyword evidence="3" id="KW-0482">Metalloprotease</keyword>
<evidence type="ECO:0000313" key="3">
    <source>
        <dbReference type="EMBL" id="MBQ0851660.1"/>
    </source>
</evidence>
<dbReference type="Proteomes" id="UP000677413">
    <property type="component" value="Unassembled WGS sequence"/>
</dbReference>
<dbReference type="PANTHER" id="PTHR41775:SF1">
    <property type="entry name" value="PEPTIDASE M6-LIKE DOMAIN-CONTAINING PROTEIN"/>
    <property type="match status" value="1"/>
</dbReference>
<gene>
    <name evidence="3" type="ORF">J8N05_26190</name>
</gene>
<feature type="domain" description="Peptidase M6-like" evidence="2">
    <location>
        <begin position="95"/>
        <end position="309"/>
    </location>
</feature>
<dbReference type="EMBL" id="JAGPYQ010000001">
    <property type="protein sequence ID" value="MBQ0851660.1"/>
    <property type="molecule type" value="Genomic_DNA"/>
</dbReference>
<proteinExistence type="predicted"/>
<feature type="region of interest" description="Disordered" evidence="1">
    <location>
        <begin position="422"/>
        <end position="453"/>
    </location>
</feature>
<accession>A0A940XXG5</accession>
<dbReference type="PANTHER" id="PTHR41775">
    <property type="entry name" value="SECRETED PROTEIN-RELATED"/>
    <property type="match status" value="1"/>
</dbReference>
<dbReference type="NCBIfam" id="TIGR03296">
    <property type="entry name" value="M6dom_TIGR03296"/>
    <property type="match status" value="1"/>
</dbReference>
<sequence>MRHTLSPVRPVHDCAAACPVPLSPQALAQLYARYLELTKERRLPRNTTFEEYYAIWRAGRRGENLVGLDDGSIEPGPSTDKQLITRPTAQLRGTVKTLVLLVDFPDQPHEVDHGPGHYDSMLFGLEEFPTGSMRSFYRQVSGFDTSPSTGIDIQGAVHGWFRMPQPLSFYADGNSGMNANFPRNTQGLARDAVLAARDAGVDFSSFDALDEGAVTALFIIHAGRGAEQTTQRGDLWSLKWTIPDGIEVAPGLSVRTFLTVPEDCAVGVCAHEWGHLAARWADYYDTGQQQLTRSAGLGNYCLMAGGSWGNGGLTPVFPTAMLRMFHGWVEPQVVNKTTRDIRLRPAAEDGGAVFVQNPETMSDSQYILVEYRRRRGQDAFLPDEGIAVYVVDEAIDNVNDEQNLAIELLQADGRGDLSRMFGRGNRGDSDDLYPFGDRNAVGEKTEPPLNLPDGKWTGVTVETVGTPGADEMTIHITVASA</sequence>
<dbReference type="GO" id="GO:0008237">
    <property type="term" value="F:metallopeptidase activity"/>
    <property type="evidence" value="ECO:0007669"/>
    <property type="project" value="UniProtKB-KW"/>
</dbReference>
<keyword evidence="4" id="KW-1185">Reference proteome</keyword>
<dbReference type="GO" id="GO:0006508">
    <property type="term" value="P:proteolysis"/>
    <property type="evidence" value="ECO:0007669"/>
    <property type="project" value="InterPro"/>
</dbReference>
<dbReference type="Pfam" id="PF05547">
    <property type="entry name" value="Peptidase_M6"/>
    <property type="match status" value="1"/>
</dbReference>
<dbReference type="RefSeq" id="WP_210886636.1">
    <property type="nucleotide sequence ID" value="NZ_JAGPYQ010000001.1"/>
</dbReference>
<evidence type="ECO:0000256" key="1">
    <source>
        <dbReference type="SAM" id="MobiDB-lite"/>
    </source>
</evidence>